<dbReference type="EMBL" id="JABXBU010002230">
    <property type="protein sequence ID" value="KAF8766550.1"/>
    <property type="molecule type" value="Genomic_DNA"/>
</dbReference>
<reference evidence="1" key="2">
    <citation type="submission" date="2020-06" db="EMBL/GenBank/DDBJ databases">
        <authorList>
            <person name="Sheffer M."/>
        </authorList>
    </citation>
    <scope>NUCLEOTIDE SEQUENCE</scope>
</reference>
<accession>A0A8T0E5E0</accession>
<proteinExistence type="predicted"/>
<evidence type="ECO:0000313" key="1">
    <source>
        <dbReference type="EMBL" id="KAF8766550.1"/>
    </source>
</evidence>
<evidence type="ECO:0000313" key="2">
    <source>
        <dbReference type="Proteomes" id="UP000807504"/>
    </source>
</evidence>
<organism evidence="1 2">
    <name type="scientific">Argiope bruennichi</name>
    <name type="common">Wasp spider</name>
    <name type="synonym">Aranea bruennichi</name>
    <dbReference type="NCBI Taxonomy" id="94029"/>
    <lineage>
        <taxon>Eukaryota</taxon>
        <taxon>Metazoa</taxon>
        <taxon>Ecdysozoa</taxon>
        <taxon>Arthropoda</taxon>
        <taxon>Chelicerata</taxon>
        <taxon>Arachnida</taxon>
        <taxon>Araneae</taxon>
        <taxon>Araneomorphae</taxon>
        <taxon>Entelegynae</taxon>
        <taxon>Araneoidea</taxon>
        <taxon>Araneidae</taxon>
        <taxon>Argiope</taxon>
    </lineage>
</organism>
<comment type="caution">
    <text evidence="1">The sequence shown here is derived from an EMBL/GenBank/DDBJ whole genome shotgun (WGS) entry which is preliminary data.</text>
</comment>
<sequence>MVCGQVWWRELSYNFLLMEGLYQKVRDPIPPTSRRVSGLHQVCNSFLADHLYQISVDYSNTTVILTYNLKKIIEHGEAYTLSFENSHRNDE</sequence>
<keyword evidence="2" id="KW-1185">Reference proteome</keyword>
<protein>
    <submittedName>
        <fullName evidence="1">Uncharacterized protein</fullName>
    </submittedName>
</protein>
<dbReference type="AlphaFoldDB" id="A0A8T0E5E0"/>
<reference evidence="1" key="1">
    <citation type="journal article" date="2020" name="bioRxiv">
        <title>Chromosome-level reference genome of the European wasp spider Argiope bruennichi: a resource for studies on range expansion and evolutionary adaptation.</title>
        <authorList>
            <person name="Sheffer M.M."/>
            <person name="Hoppe A."/>
            <person name="Krehenwinkel H."/>
            <person name="Uhl G."/>
            <person name="Kuss A.W."/>
            <person name="Jensen L."/>
            <person name="Jensen C."/>
            <person name="Gillespie R.G."/>
            <person name="Hoff K.J."/>
            <person name="Prost S."/>
        </authorList>
    </citation>
    <scope>NUCLEOTIDE SEQUENCE</scope>
</reference>
<dbReference type="Proteomes" id="UP000807504">
    <property type="component" value="Unassembled WGS sequence"/>
</dbReference>
<gene>
    <name evidence="1" type="ORF">HNY73_019602</name>
</gene>
<name>A0A8T0E5E0_ARGBR</name>